<dbReference type="EMBL" id="CM055111">
    <property type="protein sequence ID" value="KAJ7518743.1"/>
    <property type="molecule type" value="Genomic_DNA"/>
</dbReference>
<accession>A0ACC2AMG1</accession>
<keyword evidence="2" id="KW-1185">Reference proteome</keyword>
<proteinExistence type="predicted"/>
<reference evidence="2" key="1">
    <citation type="journal article" date="2024" name="Proc. Natl. Acad. Sci. U.S.A.">
        <title>Extraordinary preservation of gene collinearity over three hundred million years revealed in homosporous lycophytes.</title>
        <authorList>
            <person name="Li C."/>
            <person name="Wickell D."/>
            <person name="Kuo L.Y."/>
            <person name="Chen X."/>
            <person name="Nie B."/>
            <person name="Liao X."/>
            <person name="Peng D."/>
            <person name="Ji J."/>
            <person name="Jenkins J."/>
            <person name="Williams M."/>
            <person name="Shu S."/>
            <person name="Plott C."/>
            <person name="Barry K."/>
            <person name="Rajasekar S."/>
            <person name="Grimwood J."/>
            <person name="Han X."/>
            <person name="Sun S."/>
            <person name="Hou Z."/>
            <person name="He W."/>
            <person name="Dai G."/>
            <person name="Sun C."/>
            <person name="Schmutz J."/>
            <person name="Leebens-Mack J.H."/>
            <person name="Li F.W."/>
            <person name="Wang L."/>
        </authorList>
    </citation>
    <scope>NUCLEOTIDE SEQUENCE [LARGE SCALE GENOMIC DNA]</scope>
    <source>
        <strain evidence="2">cv. PW_Plant_1</strain>
    </source>
</reference>
<evidence type="ECO:0000313" key="2">
    <source>
        <dbReference type="Proteomes" id="UP001162992"/>
    </source>
</evidence>
<protein>
    <submittedName>
        <fullName evidence="1">Uncharacterized protein</fullName>
    </submittedName>
</protein>
<dbReference type="Proteomes" id="UP001162992">
    <property type="component" value="Chromosome 20"/>
</dbReference>
<name>A0ACC2AMG1_DIPCM</name>
<gene>
    <name evidence="1" type="ORF">O6H91_20G006200</name>
</gene>
<evidence type="ECO:0000313" key="1">
    <source>
        <dbReference type="EMBL" id="KAJ7518743.1"/>
    </source>
</evidence>
<sequence length="724" mass="77696">MDRPGQPPFAHHQHHHPFGQQHPVVAPGMQQQFAQQGNHVQTAANQQQFPGGGSGQMGLQQFGGPVPPPAPAAPAAPPFGFGFHAPPPYPFMVPSSGGAPLQAPLPAPQGLGFFNPWEAPPMPAPPPSDTELQKRIDKLVEYAAKNGPQFEALMKEKQKDNPAYAFLFGAEGHNYYRYKLWVTINTHLGTFNSPINPALSQLNAPLHPAALPSLNPSLASLNPPLNPGLASVPIPPTGTFSTLYEQQTPAPPPPPLFEQKPSKGAYDDHISQPLRALRGPLPGDVATELQGVLDNLSGTKESIKGAKTWFMQRSVFAPALAEAMCTRVLATDDVERQLHIIYLVNDILFNSLQQRSNPKELDNEAFAFQPVLGSMLAAVYHNPHAAEANKSRLEKILQFWGSNGVYDTDIINTLEGEMVAGPPPPQFTSALQPSASLSALLPIPPAPSSQVEAVYPGQWQTDQHVSLSTSDQQQDGKLQPSFGGLPTAPQFLTTGTQFNLSAPQLVASSVPTLYPSLASPFLSSLPTSVPAGLPQPTLAQLPTMRAVEHSPYPLFPPGLIPGMVRKMQIGSGVPYSSLSPLDIPTVIPPCSSTESYILERVAKFFNEIGEIDPLEGQHKGVDSTEGEDGDQEERSREGGARIPPPQMLMDPDTGTLPDGSVELRPGVTSTGRLGLGAAADPNEVTQYDDVYTSYRKQRSTNYHTSLSARAAASICILEIQTLQL</sequence>
<organism evidence="1 2">
    <name type="scientific">Diphasiastrum complanatum</name>
    <name type="common">Issler's clubmoss</name>
    <name type="synonym">Lycopodium complanatum</name>
    <dbReference type="NCBI Taxonomy" id="34168"/>
    <lineage>
        <taxon>Eukaryota</taxon>
        <taxon>Viridiplantae</taxon>
        <taxon>Streptophyta</taxon>
        <taxon>Embryophyta</taxon>
        <taxon>Tracheophyta</taxon>
        <taxon>Lycopodiopsida</taxon>
        <taxon>Lycopodiales</taxon>
        <taxon>Lycopodiaceae</taxon>
        <taxon>Lycopodioideae</taxon>
        <taxon>Diphasiastrum</taxon>
    </lineage>
</organism>
<comment type="caution">
    <text evidence="1">The sequence shown here is derived from an EMBL/GenBank/DDBJ whole genome shotgun (WGS) entry which is preliminary data.</text>
</comment>